<dbReference type="EMBL" id="JAUYZG010000019">
    <property type="protein sequence ID" value="KAK2878336.1"/>
    <property type="molecule type" value="Genomic_DNA"/>
</dbReference>
<keyword evidence="3" id="KW-1185">Reference proteome</keyword>
<comment type="caution">
    <text evidence="2">The sequence shown here is derived from an EMBL/GenBank/DDBJ whole genome shotgun (WGS) entry which is preliminary data.</text>
</comment>
<evidence type="ECO:0000313" key="2">
    <source>
        <dbReference type="EMBL" id="KAK2878336.1"/>
    </source>
</evidence>
<name>A0AA88TG39_9TELE</name>
<evidence type="ECO:0000313" key="3">
    <source>
        <dbReference type="Proteomes" id="UP001187343"/>
    </source>
</evidence>
<dbReference type="AlphaFoldDB" id="A0AA88TG39"/>
<accession>A0AA88TG39</accession>
<dbReference type="Proteomes" id="UP001187343">
    <property type="component" value="Unassembled WGS sequence"/>
</dbReference>
<gene>
    <name evidence="2" type="ORF">Q8A67_019127</name>
</gene>
<sequence>MGLPAINNTPAGVRFPLTKLPDLPLLSASQLPEPPSPAPALWPNWRVVCISDSSKCRHVNKSSSMSRENSSAQTRMGQCIPTRRNVKGTQLERALPLCSIKAPDRLL</sequence>
<evidence type="ECO:0000256" key="1">
    <source>
        <dbReference type="SAM" id="MobiDB-lite"/>
    </source>
</evidence>
<reference evidence="2" key="1">
    <citation type="submission" date="2023-08" db="EMBL/GenBank/DDBJ databases">
        <title>Chromosome-level Genome Assembly of mud carp (Cirrhinus molitorella).</title>
        <authorList>
            <person name="Liu H."/>
        </authorList>
    </citation>
    <scope>NUCLEOTIDE SEQUENCE</scope>
    <source>
        <strain evidence="2">Prfri</strain>
        <tissue evidence="2">Muscle</tissue>
    </source>
</reference>
<proteinExistence type="predicted"/>
<organism evidence="2 3">
    <name type="scientific">Cirrhinus molitorella</name>
    <name type="common">mud carp</name>
    <dbReference type="NCBI Taxonomy" id="172907"/>
    <lineage>
        <taxon>Eukaryota</taxon>
        <taxon>Metazoa</taxon>
        <taxon>Chordata</taxon>
        <taxon>Craniata</taxon>
        <taxon>Vertebrata</taxon>
        <taxon>Euteleostomi</taxon>
        <taxon>Actinopterygii</taxon>
        <taxon>Neopterygii</taxon>
        <taxon>Teleostei</taxon>
        <taxon>Ostariophysi</taxon>
        <taxon>Cypriniformes</taxon>
        <taxon>Cyprinidae</taxon>
        <taxon>Labeoninae</taxon>
        <taxon>Labeonini</taxon>
        <taxon>Cirrhinus</taxon>
    </lineage>
</organism>
<feature type="region of interest" description="Disordered" evidence="1">
    <location>
        <begin position="60"/>
        <end position="85"/>
    </location>
</feature>
<feature type="compositionally biased region" description="Low complexity" evidence="1">
    <location>
        <begin position="62"/>
        <end position="71"/>
    </location>
</feature>
<protein>
    <submittedName>
        <fullName evidence="2">Uncharacterized protein</fullName>
    </submittedName>
</protein>